<sequence length="389" mass="44466">MVVVVPNQDHHHSSFIFKRLKREECSHTKHDSIFSKWKILIGASDWEDHSKGKEGCARYRIHNLPEKACPGVYELGIAVSSRSDLGRQIYKLAPECVVVTYLGETDNVRDRLQCYGRDGSHLHSKTSPEYSIYDSLQKKRPLFQEIFSQGYPIVYRWVAMNNKEEAKRIESQLLKTFDYAWNISSNGCRRPNDILQKINKISSSTRTISDMARELLPFTRKQVGIRIKVDEEEEDSDGIYSFISRVFKFNKSRPRKVENIVIANQQDAVICGVALGDGSVCINTPAERRKRCPQHKGMRINNVSPAKAFVSPKSKSNLVSEINKFMDQNVSNDDVPDIPKKPVEESSSKTNICGIILYDGSPCRRVPVKGRKRCQEHKGKKIYAKQKMI</sequence>
<dbReference type="AlphaFoldDB" id="A0A445D375"/>
<comment type="caution">
    <text evidence="1">The sequence shown here is derived from an EMBL/GenBank/DDBJ whole genome shotgun (WGS) entry which is preliminary data.</text>
</comment>
<dbReference type="PANTHER" id="PTHR35133:SF1">
    <property type="entry name" value="PROTEIN EFFECTOR OF TRANSCRIPTION 2-RELATED"/>
    <property type="match status" value="1"/>
</dbReference>
<dbReference type="Gramene" id="arahy.Tifrunner.gnm2.ann2.Ah05g318800.1">
    <property type="protein sequence ID" value="arahy.Tifrunner.gnm2.ann2.Ah05g318800.1-CDS"/>
    <property type="gene ID" value="arahy.Tifrunner.gnm2.ann2.Ah05g318800"/>
</dbReference>
<accession>A0A445D375</accession>
<dbReference type="GO" id="GO:0003677">
    <property type="term" value="F:DNA binding"/>
    <property type="evidence" value="ECO:0007669"/>
    <property type="project" value="InterPro"/>
</dbReference>
<reference evidence="1 2" key="1">
    <citation type="submission" date="2019-01" db="EMBL/GenBank/DDBJ databases">
        <title>Sequencing of cultivated peanut Arachis hypogaea provides insights into genome evolution and oil improvement.</title>
        <authorList>
            <person name="Chen X."/>
        </authorList>
    </citation>
    <scope>NUCLEOTIDE SEQUENCE [LARGE SCALE GENOMIC DNA]</scope>
    <source>
        <strain evidence="2">cv. Fuhuasheng</strain>
        <tissue evidence="1">Leaves</tissue>
    </source>
</reference>
<keyword evidence="2" id="KW-1185">Reference proteome</keyword>
<dbReference type="InterPro" id="IPR038909">
    <property type="entry name" value="Effector_transcript"/>
</dbReference>
<name>A0A445D375_ARAHY</name>
<evidence type="ECO:0000313" key="2">
    <source>
        <dbReference type="Proteomes" id="UP000289738"/>
    </source>
</evidence>
<proteinExistence type="predicted"/>
<organism evidence="1 2">
    <name type="scientific">Arachis hypogaea</name>
    <name type="common">Peanut</name>
    <dbReference type="NCBI Taxonomy" id="3818"/>
    <lineage>
        <taxon>Eukaryota</taxon>
        <taxon>Viridiplantae</taxon>
        <taxon>Streptophyta</taxon>
        <taxon>Embryophyta</taxon>
        <taxon>Tracheophyta</taxon>
        <taxon>Spermatophyta</taxon>
        <taxon>Magnoliopsida</taxon>
        <taxon>eudicotyledons</taxon>
        <taxon>Gunneridae</taxon>
        <taxon>Pentapetalae</taxon>
        <taxon>rosids</taxon>
        <taxon>fabids</taxon>
        <taxon>Fabales</taxon>
        <taxon>Fabaceae</taxon>
        <taxon>Papilionoideae</taxon>
        <taxon>50 kb inversion clade</taxon>
        <taxon>dalbergioids sensu lato</taxon>
        <taxon>Dalbergieae</taxon>
        <taxon>Pterocarpus clade</taxon>
        <taxon>Arachis</taxon>
    </lineage>
</organism>
<evidence type="ECO:0008006" key="3">
    <source>
        <dbReference type="Google" id="ProtNLM"/>
    </source>
</evidence>
<dbReference type="STRING" id="3818.A0A445D375"/>
<dbReference type="EMBL" id="SDMP01000005">
    <property type="protein sequence ID" value="RYR57658.1"/>
    <property type="molecule type" value="Genomic_DNA"/>
</dbReference>
<dbReference type="GO" id="GO:0006355">
    <property type="term" value="P:regulation of DNA-templated transcription"/>
    <property type="evidence" value="ECO:0007669"/>
    <property type="project" value="InterPro"/>
</dbReference>
<dbReference type="OrthoDB" id="1922121at2759"/>
<dbReference type="Proteomes" id="UP000289738">
    <property type="component" value="Chromosome A05"/>
</dbReference>
<evidence type="ECO:0000313" key="1">
    <source>
        <dbReference type="EMBL" id="RYR57658.1"/>
    </source>
</evidence>
<dbReference type="PANTHER" id="PTHR35133">
    <property type="entry name" value="PROTEIN EFFECTOR OF TRANSCRIPTION 2-RELATED"/>
    <property type="match status" value="1"/>
</dbReference>
<protein>
    <recommendedName>
        <fullName evidence="3">GIY-YIG domain-containing protein</fullName>
    </recommendedName>
</protein>
<gene>
    <name evidence="1" type="ORF">Ahy_A05g023358</name>
</gene>
<dbReference type="Pfam" id="PF19239">
    <property type="entry name" value="GIY_YIG_domain"/>
    <property type="match status" value="1"/>
</dbReference>